<dbReference type="STRING" id="990268.JCM19235_6780"/>
<comment type="caution">
    <text evidence="1">The sequence shown here is derived from an EMBL/GenBank/DDBJ whole genome shotgun (WGS) entry which is preliminary data.</text>
</comment>
<reference evidence="1 2" key="1">
    <citation type="submission" date="2014-09" db="EMBL/GenBank/DDBJ databases">
        <title>Vibrio maritimus JCM 19235. (C45) whole genome shotgun sequence.</title>
        <authorList>
            <person name="Sawabe T."/>
            <person name="Meirelles P."/>
            <person name="Nakanishi M."/>
            <person name="Sayaka M."/>
            <person name="Hattori M."/>
            <person name="Ohkuma M."/>
        </authorList>
    </citation>
    <scope>NUCLEOTIDE SEQUENCE [LARGE SCALE GENOMIC DNA]</scope>
    <source>
        <strain evidence="2">JCM19235</strain>
    </source>
</reference>
<dbReference type="Proteomes" id="UP000029228">
    <property type="component" value="Unassembled WGS sequence"/>
</dbReference>
<dbReference type="InterPro" id="IPR018759">
    <property type="entry name" value="BBP2_2"/>
</dbReference>
<sequence>MWAAGVSFSSAWRQGVNATLSYEHERKTYPFQREGSPSQDSFNHLVYAGLDWDIAQKTEGYLKLGVQDKNFLDSQREDFTGFSWATGIKWTPVRHSTISLNSSQIAKDPDQDGDYLKQTIFTVGWQHYWIAHLYSQLNVGYTIDKYTGAFDVNGVLRDENLLNTSVKLAYKFNRNIEIGVLYTHNDKSSSWNNYQYNQNLYLINGKLEF</sequence>
<evidence type="ECO:0000313" key="2">
    <source>
        <dbReference type="Proteomes" id="UP000029228"/>
    </source>
</evidence>
<evidence type="ECO:0000313" key="1">
    <source>
        <dbReference type="EMBL" id="GAL18227.1"/>
    </source>
</evidence>
<dbReference type="AlphaFoldDB" id="A0A090SFE8"/>
<keyword evidence="2" id="KW-1185">Reference proteome</keyword>
<protein>
    <submittedName>
        <fullName evidence="1">Capsular polysaccharide synthesis enzyme CpsB</fullName>
    </submittedName>
</protein>
<proteinExistence type="predicted"/>
<gene>
    <name evidence="1" type="ORF">JCM19235_6780</name>
</gene>
<dbReference type="Pfam" id="PF10082">
    <property type="entry name" value="BBP2_2"/>
    <property type="match status" value="1"/>
</dbReference>
<dbReference type="EMBL" id="BBMR01000002">
    <property type="protein sequence ID" value="GAL18227.1"/>
    <property type="molecule type" value="Genomic_DNA"/>
</dbReference>
<accession>A0A090SFE8</accession>
<organism evidence="1 2">
    <name type="scientific">Vibrio maritimus</name>
    <dbReference type="NCBI Taxonomy" id="990268"/>
    <lineage>
        <taxon>Bacteria</taxon>
        <taxon>Pseudomonadati</taxon>
        <taxon>Pseudomonadota</taxon>
        <taxon>Gammaproteobacteria</taxon>
        <taxon>Vibrionales</taxon>
        <taxon>Vibrionaceae</taxon>
        <taxon>Vibrio</taxon>
    </lineage>
</organism>
<name>A0A090SFE8_9VIBR</name>